<dbReference type="GO" id="GO:0009252">
    <property type="term" value="P:peptidoglycan biosynthetic process"/>
    <property type="evidence" value="ECO:0007669"/>
    <property type="project" value="UniProtKB-UniRule"/>
</dbReference>
<evidence type="ECO:0000256" key="11">
    <source>
        <dbReference type="RuleBase" id="RU004136"/>
    </source>
</evidence>
<evidence type="ECO:0000259" key="14">
    <source>
        <dbReference type="Pfam" id="PF08245"/>
    </source>
</evidence>
<dbReference type="HAMAP" id="MF_02019">
    <property type="entry name" value="MurF"/>
    <property type="match status" value="1"/>
</dbReference>
<comment type="caution">
    <text evidence="15">The sequence shown here is derived from an EMBL/GenBank/DDBJ whole genome shotgun (WGS) entry which is preliminary data.</text>
</comment>
<feature type="domain" description="Mur ligase central" evidence="14">
    <location>
        <begin position="112"/>
        <end position="292"/>
    </location>
</feature>
<dbReference type="GO" id="GO:0005737">
    <property type="term" value="C:cytoplasm"/>
    <property type="evidence" value="ECO:0007669"/>
    <property type="project" value="UniProtKB-SubCell"/>
</dbReference>
<dbReference type="AlphaFoldDB" id="A0A9X2DNA0"/>
<dbReference type="Proteomes" id="UP001139179">
    <property type="component" value="Unassembled WGS sequence"/>
</dbReference>
<keyword evidence="2 10" id="KW-0436">Ligase</keyword>
<dbReference type="Pfam" id="PF08245">
    <property type="entry name" value="Mur_ligase_M"/>
    <property type="match status" value="1"/>
</dbReference>
<dbReference type="RefSeq" id="WP_251221931.1">
    <property type="nucleotide sequence ID" value="NZ_JAMBOL010000002.1"/>
</dbReference>
<evidence type="ECO:0000259" key="12">
    <source>
        <dbReference type="Pfam" id="PF01225"/>
    </source>
</evidence>
<comment type="catalytic activity">
    <reaction evidence="10 11">
        <text>D-alanyl-D-alanine + UDP-N-acetyl-alpha-D-muramoyl-L-alanyl-gamma-D-glutamyl-meso-2,6-diaminopimelate + ATP = UDP-N-acetyl-alpha-D-muramoyl-L-alanyl-gamma-D-glutamyl-meso-2,6-diaminopimeloyl-D-alanyl-D-alanine + ADP + phosphate + H(+)</text>
        <dbReference type="Rhea" id="RHEA:28374"/>
        <dbReference type="ChEBI" id="CHEBI:15378"/>
        <dbReference type="ChEBI" id="CHEBI:30616"/>
        <dbReference type="ChEBI" id="CHEBI:43474"/>
        <dbReference type="ChEBI" id="CHEBI:57822"/>
        <dbReference type="ChEBI" id="CHEBI:61386"/>
        <dbReference type="ChEBI" id="CHEBI:83905"/>
        <dbReference type="ChEBI" id="CHEBI:456216"/>
        <dbReference type="EC" id="6.3.2.10"/>
    </reaction>
</comment>
<dbReference type="InterPro" id="IPR000713">
    <property type="entry name" value="Mur_ligase_N"/>
</dbReference>
<dbReference type="Gene3D" id="3.40.1190.10">
    <property type="entry name" value="Mur-like, catalytic domain"/>
    <property type="match status" value="1"/>
</dbReference>
<proteinExistence type="inferred from homology"/>
<dbReference type="GO" id="GO:0047480">
    <property type="term" value="F:UDP-N-acetylmuramoyl-tripeptide-D-alanyl-D-alanine ligase activity"/>
    <property type="evidence" value="ECO:0007669"/>
    <property type="project" value="UniProtKB-UniRule"/>
</dbReference>
<evidence type="ECO:0000256" key="3">
    <source>
        <dbReference type="ARBA" id="ARBA00022618"/>
    </source>
</evidence>
<dbReference type="NCBIfam" id="TIGR01143">
    <property type="entry name" value="murF"/>
    <property type="match status" value="1"/>
</dbReference>
<dbReference type="GO" id="GO:0071555">
    <property type="term" value="P:cell wall organization"/>
    <property type="evidence" value="ECO:0007669"/>
    <property type="project" value="UniProtKB-KW"/>
</dbReference>
<organism evidence="15 16">
    <name type="scientific">Halalkalibacter oceani</name>
    <dbReference type="NCBI Taxonomy" id="1653776"/>
    <lineage>
        <taxon>Bacteria</taxon>
        <taxon>Bacillati</taxon>
        <taxon>Bacillota</taxon>
        <taxon>Bacilli</taxon>
        <taxon>Bacillales</taxon>
        <taxon>Bacillaceae</taxon>
        <taxon>Halalkalibacter</taxon>
    </lineage>
</organism>
<protein>
    <recommendedName>
        <fullName evidence="10 11">UDP-N-acetylmuramoyl-tripeptide--D-alanyl-D-alanine ligase</fullName>
        <ecNumber evidence="10 11">6.3.2.10</ecNumber>
    </recommendedName>
    <alternativeName>
        <fullName evidence="10">D-alanyl-D-alanine-adding enzyme</fullName>
    </alternativeName>
</protein>
<sequence>MLSPALLEGLIESTRLEEKEREEGFRSVATDTRKLEPGSLFVPLVGDRFNGHDFLLQAIEGGAAAALWQADYPLPEKLPDDFQLYFVKDTLAALQRMAGAYRQQVDPVVIGVTGSNGKTTTKDLLFAVLSLHKETYKTQGNYNNHIGLPLTILAMPATCEYLILEMGMSGFGEIALLSEIALPDVAIVTNIGDSHLEQLGSREGIAKAKMEITTGLKKGGTVIIDGDESLLNPYRKEATCTVGFSGQCDAILSAVNASEAGYSFQFADLGRFSLPLLGEHNVKNAGFVIAAARQIGVPQEAIRRGLESVSLTGMRLEKQRGKQGELIINDAYNASPTSMMAAIETVKALPGFEKRIAVLGDMYELGNEEEMLHRKVADVISEPLTHLICIGEKARWIAAEAIKSTTAGLVIHWARSKDEAAAYIRTLADARTAILFKASRGMKLEEVIDAYQTMERGNDEC</sequence>
<evidence type="ECO:0000256" key="4">
    <source>
        <dbReference type="ARBA" id="ARBA00022741"/>
    </source>
</evidence>
<keyword evidence="1 10" id="KW-0963">Cytoplasm</keyword>
<feature type="binding site" evidence="10">
    <location>
        <begin position="114"/>
        <end position="120"/>
    </location>
    <ligand>
        <name>ATP</name>
        <dbReference type="ChEBI" id="CHEBI:30616"/>
    </ligand>
</feature>
<dbReference type="InterPro" id="IPR013221">
    <property type="entry name" value="Mur_ligase_cen"/>
</dbReference>
<comment type="function">
    <text evidence="10 11">Involved in cell wall formation. Catalyzes the final step in the synthesis of UDP-N-acetylmuramoyl-pentapeptide, the precursor of murein.</text>
</comment>
<gene>
    <name evidence="10" type="primary">murF</name>
    <name evidence="15" type="ORF">M3202_03320</name>
</gene>
<evidence type="ECO:0000256" key="8">
    <source>
        <dbReference type="ARBA" id="ARBA00023306"/>
    </source>
</evidence>
<dbReference type="InterPro" id="IPR051046">
    <property type="entry name" value="MurCDEF_CellWall_CoF430Synth"/>
</dbReference>
<keyword evidence="6 10" id="KW-0133">Cell shape</keyword>
<feature type="domain" description="Mur ligase C-terminal" evidence="13">
    <location>
        <begin position="314"/>
        <end position="440"/>
    </location>
</feature>
<dbReference type="SUPFAM" id="SSF53623">
    <property type="entry name" value="MurD-like peptide ligases, catalytic domain"/>
    <property type="match status" value="1"/>
</dbReference>
<dbReference type="InterPro" id="IPR036565">
    <property type="entry name" value="Mur-like_cat_sf"/>
</dbReference>
<keyword evidence="5 10" id="KW-0067">ATP-binding</keyword>
<dbReference type="Pfam" id="PF02875">
    <property type="entry name" value="Mur_ligase_C"/>
    <property type="match status" value="1"/>
</dbReference>
<dbReference type="InterPro" id="IPR035911">
    <property type="entry name" value="MurE/MurF_N"/>
</dbReference>
<keyword evidence="16" id="KW-1185">Reference proteome</keyword>
<comment type="pathway">
    <text evidence="10 11">Cell wall biogenesis; peptidoglycan biosynthesis.</text>
</comment>
<evidence type="ECO:0000256" key="9">
    <source>
        <dbReference type="ARBA" id="ARBA00023316"/>
    </source>
</evidence>
<evidence type="ECO:0000259" key="13">
    <source>
        <dbReference type="Pfam" id="PF02875"/>
    </source>
</evidence>
<dbReference type="GO" id="GO:0008360">
    <property type="term" value="P:regulation of cell shape"/>
    <property type="evidence" value="ECO:0007669"/>
    <property type="project" value="UniProtKB-KW"/>
</dbReference>
<evidence type="ECO:0000256" key="7">
    <source>
        <dbReference type="ARBA" id="ARBA00022984"/>
    </source>
</evidence>
<comment type="subcellular location">
    <subcellularLocation>
        <location evidence="10 11">Cytoplasm</location>
    </subcellularLocation>
</comment>
<evidence type="ECO:0000313" key="15">
    <source>
        <dbReference type="EMBL" id="MCM3713100.1"/>
    </source>
</evidence>
<evidence type="ECO:0000256" key="1">
    <source>
        <dbReference type="ARBA" id="ARBA00022490"/>
    </source>
</evidence>
<keyword evidence="4 10" id="KW-0547">Nucleotide-binding</keyword>
<dbReference type="GO" id="GO:0005524">
    <property type="term" value="F:ATP binding"/>
    <property type="evidence" value="ECO:0007669"/>
    <property type="project" value="UniProtKB-UniRule"/>
</dbReference>
<keyword evidence="7 10" id="KW-0573">Peptidoglycan synthesis</keyword>
<dbReference type="EC" id="6.3.2.10" evidence="10 11"/>
<dbReference type="InterPro" id="IPR036615">
    <property type="entry name" value="Mur_ligase_C_dom_sf"/>
</dbReference>
<dbReference type="InterPro" id="IPR004101">
    <property type="entry name" value="Mur_ligase_C"/>
</dbReference>
<evidence type="ECO:0000256" key="5">
    <source>
        <dbReference type="ARBA" id="ARBA00022840"/>
    </source>
</evidence>
<dbReference type="Gene3D" id="3.90.190.20">
    <property type="entry name" value="Mur ligase, C-terminal domain"/>
    <property type="match status" value="1"/>
</dbReference>
<feature type="domain" description="Mur ligase N-terminal catalytic" evidence="12">
    <location>
        <begin position="27"/>
        <end position="100"/>
    </location>
</feature>
<evidence type="ECO:0000256" key="10">
    <source>
        <dbReference type="HAMAP-Rule" id="MF_02019"/>
    </source>
</evidence>
<evidence type="ECO:0000313" key="16">
    <source>
        <dbReference type="Proteomes" id="UP001139179"/>
    </source>
</evidence>
<evidence type="ECO:0000256" key="6">
    <source>
        <dbReference type="ARBA" id="ARBA00022960"/>
    </source>
</evidence>
<reference evidence="15" key="1">
    <citation type="submission" date="2022-05" db="EMBL/GenBank/DDBJ databases">
        <title>Comparative Genomics of Spacecraft Associated Microbes.</title>
        <authorList>
            <person name="Tran M.T."/>
            <person name="Wright A."/>
            <person name="Seuylemezian A."/>
            <person name="Eisen J."/>
            <person name="Coil D."/>
        </authorList>
    </citation>
    <scope>NUCLEOTIDE SEQUENCE</scope>
    <source>
        <strain evidence="15">214.1.1</strain>
    </source>
</reference>
<name>A0A9X2DNA0_9BACI</name>
<dbReference type="Gene3D" id="3.40.1390.10">
    <property type="entry name" value="MurE/MurF, N-terminal domain"/>
    <property type="match status" value="1"/>
</dbReference>
<comment type="similarity">
    <text evidence="10">Belongs to the MurCDEF family. MurF subfamily.</text>
</comment>
<dbReference type="PANTHER" id="PTHR43024">
    <property type="entry name" value="UDP-N-ACETYLMURAMOYL-TRIPEPTIDE--D-ALANYL-D-ALANINE LIGASE"/>
    <property type="match status" value="1"/>
</dbReference>
<evidence type="ECO:0000256" key="2">
    <source>
        <dbReference type="ARBA" id="ARBA00022598"/>
    </source>
</evidence>
<dbReference type="PANTHER" id="PTHR43024:SF1">
    <property type="entry name" value="UDP-N-ACETYLMURAMOYL-TRIPEPTIDE--D-ALANYL-D-ALANINE LIGASE"/>
    <property type="match status" value="1"/>
</dbReference>
<keyword evidence="8 10" id="KW-0131">Cell cycle</keyword>
<keyword evidence="9 10" id="KW-0961">Cell wall biogenesis/degradation</keyword>
<dbReference type="SUPFAM" id="SSF63418">
    <property type="entry name" value="MurE/MurF N-terminal domain"/>
    <property type="match status" value="1"/>
</dbReference>
<dbReference type="InterPro" id="IPR005863">
    <property type="entry name" value="UDP-N-AcMur_synth"/>
</dbReference>
<dbReference type="Pfam" id="PF01225">
    <property type="entry name" value="Mur_ligase"/>
    <property type="match status" value="1"/>
</dbReference>
<keyword evidence="3 10" id="KW-0132">Cell division</keyword>
<dbReference type="SUPFAM" id="SSF53244">
    <property type="entry name" value="MurD-like peptide ligases, peptide-binding domain"/>
    <property type="match status" value="1"/>
</dbReference>
<dbReference type="GO" id="GO:0051301">
    <property type="term" value="P:cell division"/>
    <property type="evidence" value="ECO:0007669"/>
    <property type="project" value="UniProtKB-KW"/>
</dbReference>
<accession>A0A9X2DNA0</accession>
<dbReference type="EMBL" id="JAMBOL010000002">
    <property type="protein sequence ID" value="MCM3713100.1"/>
    <property type="molecule type" value="Genomic_DNA"/>
</dbReference>